<protein>
    <submittedName>
        <fullName evidence="1">Uncharacterized protein</fullName>
    </submittedName>
</protein>
<organism evidence="1">
    <name type="scientific">Siphoviridae sp. ctxfQ4</name>
    <dbReference type="NCBI Taxonomy" id="2826521"/>
    <lineage>
        <taxon>Viruses</taxon>
        <taxon>Duplodnaviria</taxon>
        <taxon>Heunggongvirae</taxon>
        <taxon>Uroviricota</taxon>
        <taxon>Caudoviricetes</taxon>
    </lineage>
</organism>
<name>A0A8S5N5J5_9CAUD</name>
<proteinExistence type="predicted"/>
<accession>A0A8S5N5J5</accession>
<reference evidence="1" key="1">
    <citation type="journal article" date="2021" name="Proc. Natl. Acad. Sci. U.S.A.">
        <title>A Catalog of Tens of Thousands of Viruses from Human Metagenomes Reveals Hidden Associations with Chronic Diseases.</title>
        <authorList>
            <person name="Tisza M.J."/>
            <person name="Buck C.B."/>
        </authorList>
    </citation>
    <scope>NUCLEOTIDE SEQUENCE</scope>
    <source>
        <strain evidence="1">CtxfQ4</strain>
    </source>
</reference>
<dbReference type="EMBL" id="BK015072">
    <property type="protein sequence ID" value="DAD89945.1"/>
    <property type="molecule type" value="Genomic_DNA"/>
</dbReference>
<sequence length="78" mass="8466">MVEILSVDISKNPVATNERFILSVSVRPYFTTGIGIKGAVPTLISSFVRAKPAGYTPVNRKTALYSGIPMIEVVKIKN</sequence>
<evidence type="ECO:0000313" key="1">
    <source>
        <dbReference type="EMBL" id="DAD89945.1"/>
    </source>
</evidence>